<dbReference type="FunFam" id="1.10.1160.10:FF:000001">
    <property type="entry name" value="Glutamine--tRNA ligase"/>
    <property type="match status" value="1"/>
</dbReference>
<dbReference type="SUPFAM" id="SSF52374">
    <property type="entry name" value="Nucleotidylyl transferase"/>
    <property type="match status" value="1"/>
</dbReference>
<dbReference type="NCBIfam" id="TIGR00440">
    <property type="entry name" value="glnS"/>
    <property type="match status" value="1"/>
</dbReference>
<evidence type="ECO:0000256" key="3">
    <source>
        <dbReference type="ARBA" id="ARBA00022598"/>
    </source>
</evidence>
<keyword evidence="7 10" id="KW-0030">Aminoacyl-tRNA synthetase</keyword>
<dbReference type="Gene3D" id="2.40.240.10">
    <property type="entry name" value="Ribosomal Protein L25, Chain P"/>
    <property type="match status" value="2"/>
</dbReference>
<dbReference type="PATRIC" id="fig|198422.3.peg.196"/>
<name>A0A0L0MJS6_9MOLU</name>
<comment type="similarity">
    <text evidence="1 10">Belongs to the class-I aminoacyl-tRNA synthetase family.</text>
</comment>
<dbReference type="InterPro" id="IPR000924">
    <property type="entry name" value="Glu/Gln-tRNA-synth"/>
</dbReference>
<comment type="catalytic activity">
    <reaction evidence="8">
        <text>tRNA(Gln) + L-glutamine + ATP = L-glutaminyl-tRNA(Gln) + AMP + diphosphate</text>
        <dbReference type="Rhea" id="RHEA:20121"/>
        <dbReference type="Rhea" id="RHEA-COMP:9662"/>
        <dbReference type="Rhea" id="RHEA-COMP:9681"/>
        <dbReference type="ChEBI" id="CHEBI:30616"/>
        <dbReference type="ChEBI" id="CHEBI:33019"/>
        <dbReference type="ChEBI" id="CHEBI:58359"/>
        <dbReference type="ChEBI" id="CHEBI:78442"/>
        <dbReference type="ChEBI" id="CHEBI:78521"/>
        <dbReference type="ChEBI" id="CHEBI:456215"/>
        <dbReference type="EC" id="6.1.1.18"/>
    </reaction>
</comment>
<dbReference type="EC" id="6.1.1.18" evidence="2 9"/>
<reference evidence="14 15" key="1">
    <citation type="journal article" date="2015" name="BMC Microbiol.">
        <title>'Candidatus Phytoplasma phoenicium' associated with almond witches'-broom disease: from draft genome to genetic diversity among strain populations.</title>
        <authorList>
            <person name="Quaglino F."/>
            <person name="Kube M."/>
            <person name="Jawhari M."/>
            <person name="Abou-Jawdah Y."/>
            <person name="Siewert C."/>
            <person name="Choueiri E."/>
            <person name="Sobh H."/>
            <person name="Casati P."/>
            <person name="Tedeschi R."/>
            <person name="Molino Lova M."/>
            <person name="Alma A."/>
            <person name="Bianco P.A."/>
        </authorList>
    </citation>
    <scope>NUCLEOTIDE SEQUENCE [LARGE SCALE GENOMIC DNA]</scope>
    <source>
        <strain evidence="14 15">SA213</strain>
    </source>
</reference>
<dbReference type="InterPro" id="IPR020059">
    <property type="entry name" value="Glu/Gln-tRNA-synth_Ib_codon-bd"/>
</dbReference>
<dbReference type="FunFam" id="3.90.800.10:FF:000001">
    <property type="entry name" value="Glutamine--tRNA ligase"/>
    <property type="match status" value="1"/>
</dbReference>
<dbReference type="GO" id="GO:0006425">
    <property type="term" value="P:glutaminyl-tRNA aminoacylation"/>
    <property type="evidence" value="ECO:0007669"/>
    <property type="project" value="UniProtKB-UniRule"/>
</dbReference>
<dbReference type="InterPro" id="IPR049437">
    <property type="entry name" value="tRNA-synt_1c_C2"/>
</dbReference>
<dbReference type="InterPro" id="IPR001412">
    <property type="entry name" value="aa-tRNA-synth_I_CS"/>
</dbReference>
<proteinExistence type="inferred from homology"/>
<dbReference type="EMBL" id="JPSQ01000042">
    <property type="protein sequence ID" value="KND62593.1"/>
    <property type="molecule type" value="Genomic_DNA"/>
</dbReference>
<gene>
    <name evidence="14" type="primary">glnS</name>
    <name evidence="14" type="ORF">AlmWB_02150</name>
</gene>
<dbReference type="PRINTS" id="PR00987">
    <property type="entry name" value="TRNASYNTHGLU"/>
</dbReference>
<evidence type="ECO:0000259" key="12">
    <source>
        <dbReference type="Pfam" id="PF03950"/>
    </source>
</evidence>
<feature type="domain" description="Glutamyl/glutaminyl-tRNA synthetase class Ib catalytic" evidence="11">
    <location>
        <begin position="25"/>
        <end position="333"/>
    </location>
</feature>
<dbReference type="PROSITE" id="PS00178">
    <property type="entry name" value="AA_TRNA_LIGASE_I"/>
    <property type="match status" value="1"/>
</dbReference>
<evidence type="ECO:0000256" key="10">
    <source>
        <dbReference type="RuleBase" id="RU363037"/>
    </source>
</evidence>
<evidence type="ECO:0000259" key="13">
    <source>
        <dbReference type="Pfam" id="PF20974"/>
    </source>
</evidence>
<dbReference type="GO" id="GO:0005829">
    <property type="term" value="C:cytosol"/>
    <property type="evidence" value="ECO:0007669"/>
    <property type="project" value="TreeGrafter"/>
</dbReference>
<dbReference type="Gene3D" id="3.40.50.620">
    <property type="entry name" value="HUPs"/>
    <property type="match status" value="1"/>
</dbReference>
<dbReference type="PANTHER" id="PTHR43097">
    <property type="entry name" value="GLUTAMINE-TRNA LIGASE"/>
    <property type="match status" value="1"/>
</dbReference>
<dbReference type="InterPro" id="IPR011035">
    <property type="entry name" value="Ribosomal_bL25/Gln-tRNA_synth"/>
</dbReference>
<evidence type="ECO:0000256" key="4">
    <source>
        <dbReference type="ARBA" id="ARBA00022741"/>
    </source>
</evidence>
<dbReference type="GO" id="GO:0004819">
    <property type="term" value="F:glutamine-tRNA ligase activity"/>
    <property type="evidence" value="ECO:0007669"/>
    <property type="project" value="UniProtKB-UniRule"/>
</dbReference>
<evidence type="ECO:0000256" key="2">
    <source>
        <dbReference type="ARBA" id="ARBA00012836"/>
    </source>
</evidence>
<protein>
    <recommendedName>
        <fullName evidence="2 9">Glutamine--tRNA ligase</fullName>
        <ecNumber evidence="2 9">6.1.1.18</ecNumber>
    </recommendedName>
</protein>
<keyword evidence="3 10" id="KW-0436">Ligase</keyword>
<organism evidence="14 15">
    <name type="scientific">Candidatus Phytoplasma phoenicium</name>
    <dbReference type="NCBI Taxonomy" id="198422"/>
    <lineage>
        <taxon>Bacteria</taxon>
        <taxon>Bacillati</taxon>
        <taxon>Mycoplasmatota</taxon>
        <taxon>Mollicutes</taxon>
        <taxon>Acholeplasmatales</taxon>
        <taxon>Acholeplasmataceae</taxon>
        <taxon>Candidatus Phytoplasma</taxon>
        <taxon>16SrIX (Pigeon pea witches'-broom group)</taxon>
    </lineage>
</organism>
<evidence type="ECO:0000256" key="8">
    <source>
        <dbReference type="ARBA" id="ARBA00048270"/>
    </source>
</evidence>
<accession>A0A0L0MJS6</accession>
<evidence type="ECO:0000256" key="5">
    <source>
        <dbReference type="ARBA" id="ARBA00022840"/>
    </source>
</evidence>
<dbReference type="Proteomes" id="UP000037086">
    <property type="component" value="Unassembled WGS sequence"/>
</dbReference>
<evidence type="ECO:0000256" key="9">
    <source>
        <dbReference type="NCBIfam" id="TIGR00440"/>
    </source>
</evidence>
<dbReference type="PANTHER" id="PTHR43097:SF4">
    <property type="entry name" value="GLUTAMINE--TRNA LIGASE"/>
    <property type="match status" value="1"/>
</dbReference>
<dbReference type="AlphaFoldDB" id="A0A0L0MJS6"/>
<comment type="caution">
    <text evidence="14">The sequence shown here is derived from an EMBL/GenBank/DDBJ whole genome shotgun (WGS) entry which is preliminary data.</text>
</comment>
<evidence type="ECO:0000256" key="7">
    <source>
        <dbReference type="ARBA" id="ARBA00023146"/>
    </source>
</evidence>
<dbReference type="FunFam" id="3.40.50.620:FF:000037">
    <property type="entry name" value="Glutamine--tRNA ligase cytoplasmic"/>
    <property type="match status" value="1"/>
</dbReference>
<keyword evidence="15" id="KW-1185">Reference proteome</keyword>
<dbReference type="InterPro" id="IPR020056">
    <property type="entry name" value="Rbsml_bL25/Gln-tRNA_synth_N"/>
</dbReference>
<dbReference type="Pfam" id="PF03950">
    <property type="entry name" value="tRNA-synt_1c_C"/>
    <property type="match status" value="1"/>
</dbReference>
<dbReference type="GO" id="GO:0005524">
    <property type="term" value="F:ATP binding"/>
    <property type="evidence" value="ECO:0007669"/>
    <property type="project" value="UniProtKB-KW"/>
</dbReference>
<dbReference type="Pfam" id="PF20974">
    <property type="entry name" value="tRNA-synt_1c_C2"/>
    <property type="match status" value="1"/>
</dbReference>
<keyword evidence="4 10" id="KW-0547">Nucleotide-binding</keyword>
<evidence type="ECO:0000313" key="14">
    <source>
        <dbReference type="EMBL" id="KND62593.1"/>
    </source>
</evidence>
<dbReference type="InterPro" id="IPR004514">
    <property type="entry name" value="Gln-tRNA-synth"/>
</dbReference>
<feature type="domain" description="Glutamyl/glutaminyl-tRNA synthetase class Ib anti-codon binding" evidence="12">
    <location>
        <begin position="340"/>
        <end position="438"/>
    </location>
</feature>
<dbReference type="InterPro" id="IPR020058">
    <property type="entry name" value="Glu/Gln-tRNA-synth_Ib_cat-dom"/>
</dbReference>
<dbReference type="Pfam" id="PF00749">
    <property type="entry name" value="tRNA-synt_1c"/>
    <property type="match status" value="1"/>
</dbReference>
<keyword evidence="5 10" id="KW-0067">ATP-binding</keyword>
<dbReference type="InterPro" id="IPR014729">
    <property type="entry name" value="Rossmann-like_a/b/a_fold"/>
</dbReference>
<feature type="domain" description="tRNA synthetases class I (E and Q) anti-codon binding" evidence="13">
    <location>
        <begin position="455"/>
        <end position="522"/>
    </location>
</feature>
<evidence type="ECO:0000313" key="15">
    <source>
        <dbReference type="Proteomes" id="UP000037086"/>
    </source>
</evidence>
<sequence>MKMYKNSNFIKNIIQKDLDNQKYKEVITRFPPEPNGFLHLGHARAIVINFELAKYFKGKTYLRYDDTNPMTEEKQIYMKAILEDVKWLGYRPHKIFFASDYFDIMYEKAVFLIKKGKAFVDDLNKEQLKKFRRDLFQPGLNSPYRERSIQENLKLFEQMKKGFFKEGEKVLRAKIDMSSSNMNLRDPVLYRVLEGYTLKNKHYFIFPSYDFAHPLEDSIEKITHSLCSFEFEDHRPLYKWVLQETEMPHKPTQIEFGRLNISHTCLSKRFLKTLVNARLVNGWDDPRMPTLSGVRKKGYTAEAICHFVLETGLSKNNTYVQPNMLYSCLRNDLQLKTKKVMTVIEPLKVTIINYPVNQKEFRDIDFNNKDTTLGSRPVFFSKYLYIEKNDFQIEKKDPQSKKLFLNGEVRLFYFYFIKAVDVIKNNQGEIIEILAIYDPETKSGNGFNKRKPNGTIHFVEATTAQPIIVNFYDNLFKINNPKNILEDFNHASWRSQSSLMEGSVKLTQNQEKFQFLRQGYFHLEKTKELPNNFNEIISLKKIDHLN</sequence>
<evidence type="ECO:0000256" key="6">
    <source>
        <dbReference type="ARBA" id="ARBA00022917"/>
    </source>
</evidence>
<evidence type="ECO:0000256" key="1">
    <source>
        <dbReference type="ARBA" id="ARBA00005594"/>
    </source>
</evidence>
<dbReference type="SUPFAM" id="SSF50715">
    <property type="entry name" value="Ribosomal protein L25-like"/>
    <property type="match status" value="1"/>
</dbReference>
<keyword evidence="6 10" id="KW-0648">Protein biosynthesis</keyword>
<dbReference type="InterPro" id="IPR050132">
    <property type="entry name" value="Gln/Glu-tRNA_Ligase"/>
</dbReference>
<evidence type="ECO:0000259" key="11">
    <source>
        <dbReference type="Pfam" id="PF00749"/>
    </source>
</evidence>